<organism evidence="1 2">
    <name type="scientific">Gossypium stocksii</name>
    <dbReference type="NCBI Taxonomy" id="47602"/>
    <lineage>
        <taxon>Eukaryota</taxon>
        <taxon>Viridiplantae</taxon>
        <taxon>Streptophyta</taxon>
        <taxon>Embryophyta</taxon>
        <taxon>Tracheophyta</taxon>
        <taxon>Spermatophyta</taxon>
        <taxon>Magnoliopsida</taxon>
        <taxon>eudicotyledons</taxon>
        <taxon>Gunneridae</taxon>
        <taxon>Pentapetalae</taxon>
        <taxon>rosids</taxon>
        <taxon>malvids</taxon>
        <taxon>Malvales</taxon>
        <taxon>Malvaceae</taxon>
        <taxon>Malvoideae</taxon>
        <taxon>Gossypium</taxon>
    </lineage>
</organism>
<comment type="caution">
    <text evidence="1">The sequence shown here is derived from an EMBL/GenBank/DDBJ whole genome shotgun (WGS) entry which is preliminary data.</text>
</comment>
<sequence length="124" mass="14178">MLRFSHLLTGPLIVVKGVTTKVETKINLLYIFSLHNYKFSLSIIVLTNQFVSFNNLVHKLASLKNLASRDLWQSTLNKVSQARSLNLLINPHDDLIYLTYNILALSKLHCFTDSSNKLYTLNVK</sequence>
<dbReference type="Proteomes" id="UP000828251">
    <property type="component" value="Unassembled WGS sequence"/>
</dbReference>
<dbReference type="AlphaFoldDB" id="A0A9D3U6S8"/>
<evidence type="ECO:0000313" key="2">
    <source>
        <dbReference type="Proteomes" id="UP000828251"/>
    </source>
</evidence>
<name>A0A9D3U6S8_9ROSI</name>
<accession>A0A9D3U6S8</accession>
<proteinExistence type="predicted"/>
<keyword evidence="2" id="KW-1185">Reference proteome</keyword>
<dbReference type="OrthoDB" id="998708at2759"/>
<evidence type="ECO:0000313" key="1">
    <source>
        <dbReference type="EMBL" id="KAH1030928.1"/>
    </source>
</evidence>
<gene>
    <name evidence="1" type="ORF">J1N35_043102</name>
</gene>
<reference evidence="1 2" key="1">
    <citation type="journal article" date="2021" name="Plant Biotechnol. J.">
        <title>Multi-omics assisted identification of the key and species-specific regulatory components of drought-tolerant mechanisms in Gossypium stocksii.</title>
        <authorList>
            <person name="Yu D."/>
            <person name="Ke L."/>
            <person name="Zhang D."/>
            <person name="Wu Y."/>
            <person name="Sun Y."/>
            <person name="Mei J."/>
            <person name="Sun J."/>
            <person name="Sun Y."/>
        </authorList>
    </citation>
    <scope>NUCLEOTIDE SEQUENCE [LARGE SCALE GENOMIC DNA]</scope>
    <source>
        <strain evidence="2">cv. E1</strain>
        <tissue evidence="1">Leaf</tissue>
    </source>
</reference>
<dbReference type="EMBL" id="JAIQCV010000013">
    <property type="protein sequence ID" value="KAH1030928.1"/>
    <property type="molecule type" value="Genomic_DNA"/>
</dbReference>
<protein>
    <submittedName>
        <fullName evidence="1">Uncharacterized protein</fullName>
    </submittedName>
</protein>